<organism evidence="2 3">
    <name type="scientific">Chenopodium quinoa</name>
    <name type="common">Quinoa</name>
    <dbReference type="NCBI Taxonomy" id="63459"/>
    <lineage>
        <taxon>Eukaryota</taxon>
        <taxon>Viridiplantae</taxon>
        <taxon>Streptophyta</taxon>
        <taxon>Embryophyta</taxon>
        <taxon>Tracheophyta</taxon>
        <taxon>Spermatophyta</taxon>
        <taxon>Magnoliopsida</taxon>
        <taxon>eudicotyledons</taxon>
        <taxon>Gunneridae</taxon>
        <taxon>Pentapetalae</taxon>
        <taxon>Caryophyllales</taxon>
        <taxon>Chenopodiaceae</taxon>
        <taxon>Chenopodioideae</taxon>
        <taxon>Atripliceae</taxon>
        <taxon>Chenopodium</taxon>
    </lineage>
</organism>
<dbReference type="PANTHER" id="PTHR31286">
    <property type="entry name" value="GLYCINE-RICH CELL WALL STRUCTURAL PROTEIN 1.8-LIKE"/>
    <property type="match status" value="1"/>
</dbReference>
<dbReference type="AlphaFoldDB" id="A0A803N571"/>
<dbReference type="Pfam" id="PF14392">
    <property type="entry name" value="zf-CCHC_4"/>
    <property type="match status" value="1"/>
</dbReference>
<feature type="domain" description="Zinc knuckle CX2CX4HX4C" evidence="1">
    <location>
        <begin position="165"/>
        <end position="205"/>
    </location>
</feature>
<dbReference type="InterPro" id="IPR040256">
    <property type="entry name" value="At4g02000-like"/>
</dbReference>
<dbReference type="Gramene" id="AUR62040744-RA">
    <property type="protein sequence ID" value="AUR62040744-RA:cds"/>
    <property type="gene ID" value="AUR62040744"/>
</dbReference>
<protein>
    <recommendedName>
        <fullName evidence="1">Zinc knuckle CX2CX4HX4C domain-containing protein</fullName>
    </recommendedName>
</protein>
<evidence type="ECO:0000313" key="2">
    <source>
        <dbReference type="EnsemblPlants" id="AUR62040744-RA:cds"/>
    </source>
</evidence>
<name>A0A803N571_CHEQI</name>
<evidence type="ECO:0000313" key="3">
    <source>
        <dbReference type="Proteomes" id="UP000596660"/>
    </source>
</evidence>
<sequence length="206" mass="24028">MGPIFRPTQEEESKALNNKKILVVGKFKDRRGSEFIAKEIQSWIYSHWRFRGLIIVEKVEDLFLLKFTREEDCNALLRYGHGNYKGALIVFKRCLIGHALRSMNFDGAYLWVQVEGLPVHYSTVSIASRVLARIGQVLCFDKESLTPPPPPLRGSFRVKVWISLNRPLIPRFYFEFEQGSYEWVDFRYEGVFVYCRMCGVIGHKVL</sequence>
<proteinExistence type="predicted"/>
<dbReference type="OMA" id="RCLIGHA"/>
<dbReference type="PANTHER" id="PTHR31286:SF180">
    <property type="entry name" value="OS10G0362600 PROTEIN"/>
    <property type="match status" value="1"/>
</dbReference>
<reference evidence="2" key="2">
    <citation type="submission" date="2021-03" db="UniProtKB">
        <authorList>
            <consortium name="EnsemblPlants"/>
        </authorList>
    </citation>
    <scope>IDENTIFICATION</scope>
</reference>
<reference evidence="2" key="1">
    <citation type="journal article" date="2017" name="Nature">
        <title>The genome of Chenopodium quinoa.</title>
        <authorList>
            <person name="Jarvis D.E."/>
            <person name="Ho Y.S."/>
            <person name="Lightfoot D.J."/>
            <person name="Schmoeckel S.M."/>
            <person name="Li B."/>
            <person name="Borm T.J.A."/>
            <person name="Ohyanagi H."/>
            <person name="Mineta K."/>
            <person name="Michell C.T."/>
            <person name="Saber N."/>
            <person name="Kharbatia N.M."/>
            <person name="Rupper R.R."/>
            <person name="Sharp A.R."/>
            <person name="Dally N."/>
            <person name="Boughton B.A."/>
            <person name="Woo Y.H."/>
            <person name="Gao G."/>
            <person name="Schijlen E.G.W.M."/>
            <person name="Guo X."/>
            <person name="Momin A.A."/>
            <person name="Negrao S."/>
            <person name="Al-Babili S."/>
            <person name="Gehring C."/>
            <person name="Roessner U."/>
            <person name="Jung C."/>
            <person name="Murphy K."/>
            <person name="Arold S.T."/>
            <person name="Gojobori T."/>
            <person name="van der Linden C.G."/>
            <person name="van Loo E.N."/>
            <person name="Jellen E.N."/>
            <person name="Maughan P.J."/>
            <person name="Tester M."/>
        </authorList>
    </citation>
    <scope>NUCLEOTIDE SEQUENCE [LARGE SCALE GENOMIC DNA]</scope>
    <source>
        <strain evidence="2">cv. PI 614886</strain>
    </source>
</reference>
<keyword evidence="3" id="KW-1185">Reference proteome</keyword>
<dbReference type="InterPro" id="IPR025836">
    <property type="entry name" value="Zn_knuckle_CX2CX4HX4C"/>
</dbReference>
<dbReference type="Proteomes" id="UP000596660">
    <property type="component" value="Unplaced"/>
</dbReference>
<evidence type="ECO:0000259" key="1">
    <source>
        <dbReference type="Pfam" id="PF14392"/>
    </source>
</evidence>
<dbReference type="EnsemblPlants" id="AUR62040744-RA">
    <property type="protein sequence ID" value="AUR62040744-RA:cds"/>
    <property type="gene ID" value="AUR62040744"/>
</dbReference>
<accession>A0A803N571</accession>